<feature type="transmembrane region" description="Helical" evidence="2">
    <location>
        <begin position="1135"/>
        <end position="1157"/>
    </location>
</feature>
<keyword evidence="3" id="KW-0732">Signal</keyword>
<feature type="transmembrane region" description="Helical" evidence="2">
    <location>
        <begin position="1277"/>
        <end position="1297"/>
    </location>
</feature>
<dbReference type="eggNOG" id="ENOG502ZAT9">
    <property type="taxonomic scope" value="Bacteria"/>
</dbReference>
<reference evidence="4 5" key="1">
    <citation type="journal article" date="2011" name="J. Bacteriol.">
        <title>Genome sequence of Chthoniobacter flavus Ellin428, an aerobic heterotrophic soil bacterium.</title>
        <authorList>
            <person name="Kant R."/>
            <person name="van Passel M.W."/>
            <person name="Palva A."/>
            <person name="Lucas S."/>
            <person name="Lapidus A."/>
            <person name="Glavina Del Rio T."/>
            <person name="Dalin E."/>
            <person name="Tice H."/>
            <person name="Bruce D."/>
            <person name="Goodwin L."/>
            <person name="Pitluck S."/>
            <person name="Larimer F.W."/>
            <person name="Land M.L."/>
            <person name="Hauser L."/>
            <person name="Sangwan P."/>
            <person name="de Vos W.M."/>
            <person name="Janssen P.H."/>
            <person name="Smidt H."/>
        </authorList>
    </citation>
    <scope>NUCLEOTIDE SEQUENCE [LARGE SCALE GENOMIC DNA]</scope>
    <source>
        <strain evidence="4 5">Ellin428</strain>
    </source>
</reference>
<evidence type="ECO:0000256" key="3">
    <source>
        <dbReference type="SAM" id="SignalP"/>
    </source>
</evidence>
<protein>
    <recommendedName>
        <fullName evidence="6">Alpha-2-macroglobulin domain protein</fullName>
    </recommendedName>
</protein>
<dbReference type="RefSeq" id="WP_006980149.1">
    <property type="nucleotide sequence ID" value="NZ_ABVL01000007.1"/>
</dbReference>
<feature type="transmembrane region" description="Helical" evidence="2">
    <location>
        <begin position="1228"/>
        <end position="1249"/>
    </location>
</feature>
<feature type="region of interest" description="Disordered" evidence="1">
    <location>
        <begin position="255"/>
        <end position="276"/>
    </location>
</feature>
<keyword evidence="2" id="KW-0812">Transmembrane</keyword>
<evidence type="ECO:0000256" key="2">
    <source>
        <dbReference type="SAM" id="Phobius"/>
    </source>
</evidence>
<gene>
    <name evidence="4" type="ORF">CfE428DRAFT_2824</name>
</gene>
<evidence type="ECO:0000256" key="1">
    <source>
        <dbReference type="SAM" id="MobiDB-lite"/>
    </source>
</evidence>
<keyword evidence="2" id="KW-1133">Transmembrane helix</keyword>
<sequence length="2405" mass="261285" precursor="true">MKLRHLAVLFAVPWLIASAFAADTEIKNPSVNGGINDGKLRLVIEGPLDGKPGDHEKQIFSTAIDQSVKVTRDKITSQFTVAIEIFQGEPKELSLTISGEGEIKQVTGDALQDWGIRQGADGVRQLILRPKKGDQPLTKLSVTVTTVQELKGGKSPLNVLTLIPPQPDLFHGFVKVESVPELDVQPVAPTGLLPVEAKYLPQMGAANPPVKPGKLPYAKPVPGKPGFYLSPYEPGKGLIDMRGFTPGTEVKDPYTGKSFLVPGNDPEETAPTDAKTDEPEPLGFQFHGSAYTLPLKITVVDPEARQVVLRDFKLAGLLNPQSAAFVLSATAHVANPKGGSLALLSGQVALTELPQHNDWRIVLSHGRYSLVFDKPGDYPVQFKFGASVTQDGGWNSVDFKIAPSALQSIRLQGLPADTQFRFDGAARPERNGSEFSSFLPPNGAVKLSWKTATPETEGKLFYSAEMLSQISLAPGLMQQAAVLDCKVMQGELDHLTLLLHGDGEVTRVQGDAVLAWNIEPGANAGDRRLVVRFNEAQKNQFKLLVQTQTPLGAFPQTTEAMQLLPEGATRFAGYFRIVNEGAVRLEVAQARGLSQVSPEQFPETDETKEAFRAGGAQRFVYRFSGADFALRIQADQILPEVTVSELFAYHLGETEQSIDSEIELDIREAPLRELLLRIPKGYAVAKLVVAGLSDYFVHDLDGAAELRLVYAQPVSGRQVVQLRLERNGALGAADWELPRIDVEKAKSVRGNLAVSADAGFRLTATRTQSLTEIATAFFPRKVLGIQSAFRLSDAAWQATLHIERLPQSIQVDAMHLFSIGEGVAYGSSVLNYMISGSPVSAFRVELSDEYFNVEFTGKDIRSWQKTDGGYLVQLHTPVAGAYTLLATYERPFKAQGETLTFTGARPLDAQSEQGHTLVISAYQFQVKPVDVSASLLPLETGEVPAEYRLFFDAPILAAYRYTARPFNLKLALSPLAQGDSLSQVVDRAALSTRISKEGQVLTDVHYFVKNRGNGNLRLTLPEGTELWSATVNGAAVVPVKDNQTDLLPLPQQADPNAVLAVDLKLASRAKDPEHVTVTTPSIGAPVMLAEWKLEPDTAQRLVYRHGSLTPVNAAIDISGFAQLARILGGSEGAQAISVLIAALVLLALSVWIWRGAAREGVYKDTTRHLAALVLGCIAFILSSLVLLRFGEIASEDTATLPRSLTFLAPVQQAGNALSVEVDNLEQRVSALDFISTAWPALFAIAAFVLARRTGKSSLALLGWVLLAWAVLRCPNGAFGFLAVLAAFFIFQLAVPALRRLWQAPLKPRPVIPPNGGLAAATAVLLLALLIHGVSAQDSAPLPPKETPVAETVTQQIRVEEKFALATARIHWQAIQGQRLPLLYEPAVLTKATYPAKALKLVQFNVGAKRTQQLLALESGTFDIDVQYQVPVTKQDDETGFALPTQFGLVNQLTLTLTNLDVDVVSPQAVSIDRKNAGKDTIAQIALTPVNESWIAWKPRSRDVTQEKAVFYAELTQLYAPTAGVIEGLHSALIRPAQGELSELVFSVPKGATITNVVDPATLAPDKDPAASMISQWRFDPDTGKLRVNLNPPQSGPFTLLIYSQIATGPLPVAQEVGLVSVDGSAGQIGLLGVATGNDVQLDDVTAATLVPINLEDFPGNIVPILAPQMPGLAVRRAFRYSDPKITATVKASAVEPDVRVETQDTLSLGEDRVLLATEATVNITRAGIFRLSFALPAGLDVDSVSGQSLSHWTELKTDTGRIITMHLHGRTEGQQQFSISLTGPGMKSAKAWAAPQLLIREASKQRGTYLVVPEQGMRPQVTKRDGLTQLDPQKSGIKQKGVLAFRVLQTPWNLELDLEQVDPWVQVTSLQHATLGEAQVKVTANLQYQIENAGLKTFHLALPTNAENVRFTGDQLSDFLLVPNSEKEGLQSWEVKLHRKVIGQYFLQVTYQTAVAANAAQTDLRGVQVADVNLQRGFVTVQAGGRLQVRVDTLPAALQPVEWQSIPRALQQGLTASSASFAYRLVEPAFTLPMKLERHEAAKLLPARVNDITFTSVISDTGAMLTQARLDILPGDKRLLHLTLPKEAKFWFAFVNQNGVWPWREGDQILIPLEQQSHGGKPVPVEVFFSSQVGEAGTHALDLQLLAPKFDLPLENIVWRVYLNEKWKLKKWTGSLQLQGDEIAAHAATVDVQSYLQSEETQLRDKTRAAEQMLNFGNSALAQGNPQEARRAFESAFGLSQHDNAFNEDARVQLHNLKLQQAIVGLNVRQSSVAGEPDVLAGKLRSGHGGKEANYTQQDARQILDSNTADDNAAFNRLAERIIQQQDAAVNTPAAIQANIPEQGRLLTFSRAVAVDPWADLQVEIQAKAAATVSWFTRFLILLGTLVILALFSRGAGVFRQKPAA</sequence>
<dbReference type="STRING" id="497964.CfE428DRAFT_2824"/>
<evidence type="ECO:0008006" key="6">
    <source>
        <dbReference type="Google" id="ProtNLM"/>
    </source>
</evidence>
<keyword evidence="5" id="KW-1185">Reference proteome</keyword>
<feature type="transmembrane region" description="Helical" evidence="2">
    <location>
        <begin position="1169"/>
        <end position="1190"/>
    </location>
</feature>
<feature type="transmembrane region" description="Helical" evidence="2">
    <location>
        <begin position="1317"/>
        <end position="1334"/>
    </location>
</feature>
<feature type="transmembrane region" description="Helical" evidence="2">
    <location>
        <begin position="1256"/>
        <end position="1271"/>
    </location>
</feature>
<organism evidence="4 5">
    <name type="scientific">Chthoniobacter flavus Ellin428</name>
    <dbReference type="NCBI Taxonomy" id="497964"/>
    <lineage>
        <taxon>Bacteria</taxon>
        <taxon>Pseudomonadati</taxon>
        <taxon>Verrucomicrobiota</taxon>
        <taxon>Spartobacteria</taxon>
        <taxon>Chthoniobacterales</taxon>
        <taxon>Chthoniobacteraceae</taxon>
        <taxon>Chthoniobacter</taxon>
    </lineage>
</organism>
<dbReference type="EMBL" id="ABVL01000007">
    <property type="protein sequence ID" value="EDY19648.1"/>
    <property type="molecule type" value="Genomic_DNA"/>
</dbReference>
<keyword evidence="2" id="KW-0472">Membrane</keyword>
<accession>B4D1N6</accession>
<name>B4D1N6_9BACT</name>
<dbReference type="Proteomes" id="UP000005824">
    <property type="component" value="Unassembled WGS sequence"/>
</dbReference>
<feature type="signal peptide" evidence="3">
    <location>
        <begin position="1"/>
        <end position="21"/>
    </location>
</feature>
<feature type="chain" id="PRO_5002800403" description="Alpha-2-macroglobulin domain protein" evidence="3">
    <location>
        <begin position="22"/>
        <end position="2405"/>
    </location>
</feature>
<comment type="caution">
    <text evidence="4">The sequence shown here is derived from an EMBL/GenBank/DDBJ whole genome shotgun (WGS) entry which is preliminary data.</text>
</comment>
<evidence type="ECO:0000313" key="4">
    <source>
        <dbReference type="EMBL" id="EDY19648.1"/>
    </source>
</evidence>
<proteinExistence type="predicted"/>
<evidence type="ECO:0000313" key="5">
    <source>
        <dbReference type="Proteomes" id="UP000005824"/>
    </source>
</evidence>
<feature type="transmembrane region" description="Helical" evidence="2">
    <location>
        <begin position="2375"/>
        <end position="2392"/>
    </location>
</feature>
<dbReference type="InParanoid" id="B4D1N6"/>